<evidence type="ECO:0000256" key="2">
    <source>
        <dbReference type="ARBA" id="ARBA00004429"/>
    </source>
</evidence>
<evidence type="ECO:0000256" key="10">
    <source>
        <dbReference type="ARBA" id="ARBA00022777"/>
    </source>
</evidence>
<dbReference type="InterPro" id="IPR003660">
    <property type="entry name" value="HAMP_dom"/>
</dbReference>
<organism evidence="18 21">
    <name type="scientific">Aliirhizobium cellulosilyticum</name>
    <dbReference type="NCBI Taxonomy" id="393664"/>
    <lineage>
        <taxon>Bacteria</taxon>
        <taxon>Pseudomonadati</taxon>
        <taxon>Pseudomonadota</taxon>
        <taxon>Alphaproteobacteria</taxon>
        <taxon>Hyphomicrobiales</taxon>
        <taxon>Rhizobiaceae</taxon>
        <taxon>Aliirhizobium</taxon>
    </lineage>
</organism>
<evidence type="ECO:0000256" key="13">
    <source>
        <dbReference type="ARBA" id="ARBA00023012"/>
    </source>
</evidence>
<keyword evidence="11" id="KW-0067">ATP-binding</keyword>
<dbReference type="RefSeq" id="WP_183826138.1">
    <property type="nucleotide sequence ID" value="NZ_JACIGW010000004.1"/>
</dbReference>
<dbReference type="PROSITE" id="PS50109">
    <property type="entry name" value="HIS_KIN"/>
    <property type="match status" value="1"/>
</dbReference>
<name>A0A7W6SBG0_9HYPH</name>
<dbReference type="PANTHER" id="PTHR44936">
    <property type="entry name" value="SENSOR PROTEIN CREC"/>
    <property type="match status" value="1"/>
</dbReference>
<dbReference type="InterPro" id="IPR004358">
    <property type="entry name" value="Sig_transdc_His_kin-like_C"/>
</dbReference>
<dbReference type="Pfam" id="PF00672">
    <property type="entry name" value="HAMP"/>
    <property type="match status" value="1"/>
</dbReference>
<keyword evidence="4" id="KW-1003">Cell membrane</keyword>
<keyword evidence="5" id="KW-0997">Cell inner membrane</keyword>
<evidence type="ECO:0000256" key="11">
    <source>
        <dbReference type="ARBA" id="ARBA00022840"/>
    </source>
</evidence>
<evidence type="ECO:0000313" key="21">
    <source>
        <dbReference type="Proteomes" id="UP000520770"/>
    </source>
</evidence>
<feature type="domain" description="Histidine kinase" evidence="16">
    <location>
        <begin position="239"/>
        <end position="440"/>
    </location>
</feature>
<dbReference type="InterPro" id="IPR003594">
    <property type="entry name" value="HATPase_dom"/>
</dbReference>
<keyword evidence="10 18" id="KW-0418">Kinase</keyword>
<evidence type="ECO:0000256" key="5">
    <source>
        <dbReference type="ARBA" id="ARBA00022519"/>
    </source>
</evidence>
<evidence type="ECO:0000256" key="8">
    <source>
        <dbReference type="ARBA" id="ARBA00022692"/>
    </source>
</evidence>
<proteinExistence type="predicted"/>
<dbReference type="Proteomes" id="UP000524535">
    <property type="component" value="Unassembled WGS sequence"/>
</dbReference>
<dbReference type="InterPro" id="IPR005467">
    <property type="entry name" value="His_kinase_dom"/>
</dbReference>
<gene>
    <name evidence="19" type="ORF">GGE31_003670</name>
    <name evidence="18" type="ORF">GGE33_003728</name>
    <name evidence="20" type="ORF">GGE35_003753</name>
</gene>
<dbReference type="Gene3D" id="3.30.565.10">
    <property type="entry name" value="Histidine kinase-like ATPase, C-terminal domain"/>
    <property type="match status" value="1"/>
</dbReference>
<dbReference type="PROSITE" id="PS50885">
    <property type="entry name" value="HAMP"/>
    <property type="match status" value="1"/>
</dbReference>
<evidence type="ECO:0000256" key="15">
    <source>
        <dbReference type="SAM" id="Phobius"/>
    </source>
</evidence>
<evidence type="ECO:0000256" key="6">
    <source>
        <dbReference type="ARBA" id="ARBA00022553"/>
    </source>
</evidence>
<dbReference type="EMBL" id="JACIGY010000005">
    <property type="protein sequence ID" value="MBB4413144.1"/>
    <property type="molecule type" value="Genomic_DNA"/>
</dbReference>
<dbReference type="AlphaFoldDB" id="A0A7W6SBG0"/>
<dbReference type="InterPro" id="IPR050980">
    <property type="entry name" value="2C_sensor_his_kinase"/>
</dbReference>
<dbReference type="Gene3D" id="1.10.287.130">
    <property type="match status" value="1"/>
</dbReference>
<evidence type="ECO:0000256" key="3">
    <source>
        <dbReference type="ARBA" id="ARBA00012438"/>
    </source>
</evidence>
<comment type="caution">
    <text evidence="18">The sequence shown here is derived from an EMBL/GenBank/DDBJ whole genome shotgun (WGS) entry which is preliminary data.</text>
</comment>
<keyword evidence="14 15" id="KW-0472">Membrane</keyword>
<dbReference type="EMBL" id="JACIGW010000004">
    <property type="protein sequence ID" value="MBB4349965.1"/>
    <property type="molecule type" value="Genomic_DNA"/>
</dbReference>
<evidence type="ECO:0000259" key="16">
    <source>
        <dbReference type="PROSITE" id="PS50109"/>
    </source>
</evidence>
<dbReference type="CDD" id="cd00082">
    <property type="entry name" value="HisKA"/>
    <property type="match status" value="1"/>
</dbReference>
<dbReference type="Proteomes" id="UP000520770">
    <property type="component" value="Unassembled WGS sequence"/>
</dbReference>
<dbReference type="EC" id="2.7.13.3" evidence="3"/>
<dbReference type="CDD" id="cd06225">
    <property type="entry name" value="HAMP"/>
    <property type="match status" value="1"/>
</dbReference>
<dbReference type="Pfam" id="PF02518">
    <property type="entry name" value="HATPase_c"/>
    <property type="match status" value="1"/>
</dbReference>
<evidence type="ECO:0000256" key="9">
    <source>
        <dbReference type="ARBA" id="ARBA00022741"/>
    </source>
</evidence>
<dbReference type="PRINTS" id="PR00344">
    <property type="entry name" value="BCTRLSENSOR"/>
</dbReference>
<dbReference type="InterPro" id="IPR036097">
    <property type="entry name" value="HisK_dim/P_sf"/>
</dbReference>
<keyword evidence="13" id="KW-0902">Two-component regulatory system</keyword>
<comment type="subcellular location">
    <subcellularLocation>
        <location evidence="2">Cell inner membrane</location>
        <topology evidence="2">Multi-pass membrane protein</topology>
    </subcellularLocation>
</comment>
<dbReference type="Proteomes" id="UP000576087">
    <property type="component" value="Unassembled WGS sequence"/>
</dbReference>
<dbReference type="EMBL" id="JACIHM010000005">
    <property type="protein sequence ID" value="MBB4447918.1"/>
    <property type="molecule type" value="Genomic_DNA"/>
</dbReference>
<evidence type="ECO:0000313" key="19">
    <source>
        <dbReference type="EMBL" id="MBB4413144.1"/>
    </source>
</evidence>
<evidence type="ECO:0000313" key="23">
    <source>
        <dbReference type="Proteomes" id="UP000576087"/>
    </source>
</evidence>
<reference evidence="21 22" key="1">
    <citation type="submission" date="2020-08" db="EMBL/GenBank/DDBJ databases">
        <title>Genomic Encyclopedia of Type Strains, Phase IV (KMG-V): Genome sequencing to study the core and pangenomes of soil and plant-associated prokaryotes.</title>
        <authorList>
            <person name="Whitman W."/>
        </authorList>
    </citation>
    <scope>NUCLEOTIDE SEQUENCE [LARGE SCALE GENOMIC DNA]</scope>
    <source>
        <strain evidence="19 22">SEMIA 444</strain>
        <strain evidence="18 21">SEMIA 448</strain>
        <strain evidence="20 23">SEMIA 452</strain>
    </source>
</reference>
<keyword evidence="7" id="KW-0808">Transferase</keyword>
<dbReference type="InterPro" id="IPR036890">
    <property type="entry name" value="HATPase_C_sf"/>
</dbReference>
<dbReference type="SMART" id="SM00388">
    <property type="entry name" value="HisKA"/>
    <property type="match status" value="1"/>
</dbReference>
<evidence type="ECO:0000256" key="14">
    <source>
        <dbReference type="ARBA" id="ARBA00023136"/>
    </source>
</evidence>
<feature type="transmembrane region" description="Helical" evidence="15">
    <location>
        <begin position="159"/>
        <end position="179"/>
    </location>
</feature>
<evidence type="ECO:0000313" key="20">
    <source>
        <dbReference type="EMBL" id="MBB4447918.1"/>
    </source>
</evidence>
<evidence type="ECO:0000313" key="18">
    <source>
        <dbReference type="EMBL" id="MBB4349965.1"/>
    </source>
</evidence>
<evidence type="ECO:0000256" key="1">
    <source>
        <dbReference type="ARBA" id="ARBA00000085"/>
    </source>
</evidence>
<sequence length="443" mass="48418">MLLRKIGIVARIALIVTAALFVSQLFVVISYLHGERSPPPPFAIAKRIVAVVRLLDETEIRNREDVLAVSSVSGFQVSVISAMPEGFEDDFSLGRMGVLTRKMIDDLEPGRVVRVGAVRSGEHRRNSSLMTFVVGLKSGEIARFSVSDETTLRVWNLPVGFLAGFFGIVVAIIAVLAVARETRPLARLARTVDELGNRIEPVQVKERGARELRTLIRAINAMQGRILGLVNNRTLFLGAISHDLKTYLTRFRLRLEMMPAGTHREKAIHDVETMEQLLNDVLLFASESSAGSEKETVELNAAVGTSAMEVAPAGDAVHLALSADPLNVRLPRKALRRVIDNLLSNALRYGTHAWIRTERCDGMACLIVEDDGPGIEEKDMPFVFEPFFRAEPSRNRSHGGTGLGLAIVRQILDAHGGTITLENRRAGSGLVATVCLPVEGAAR</sequence>
<comment type="catalytic activity">
    <reaction evidence="1">
        <text>ATP + protein L-histidine = ADP + protein N-phospho-L-histidine.</text>
        <dbReference type="EC" id="2.7.13.3"/>
    </reaction>
</comment>
<keyword evidence="9" id="KW-0547">Nucleotide-binding</keyword>
<feature type="domain" description="HAMP" evidence="17">
    <location>
        <begin position="179"/>
        <end position="231"/>
    </location>
</feature>
<keyword evidence="12 15" id="KW-1133">Transmembrane helix</keyword>
<protein>
    <recommendedName>
        <fullName evidence="3">histidine kinase</fullName>
        <ecNumber evidence="3">2.7.13.3</ecNumber>
    </recommendedName>
</protein>
<dbReference type="PANTHER" id="PTHR44936:SF5">
    <property type="entry name" value="SENSOR HISTIDINE KINASE ENVZ"/>
    <property type="match status" value="1"/>
</dbReference>
<dbReference type="SMART" id="SM00387">
    <property type="entry name" value="HATPase_c"/>
    <property type="match status" value="1"/>
</dbReference>
<keyword evidence="6" id="KW-0597">Phosphoprotein</keyword>
<accession>A0A7W6SBG0</accession>
<dbReference type="GO" id="GO:0000155">
    <property type="term" value="F:phosphorelay sensor kinase activity"/>
    <property type="evidence" value="ECO:0007669"/>
    <property type="project" value="InterPro"/>
</dbReference>
<evidence type="ECO:0000256" key="7">
    <source>
        <dbReference type="ARBA" id="ARBA00022679"/>
    </source>
</evidence>
<dbReference type="SUPFAM" id="SSF47384">
    <property type="entry name" value="Homodimeric domain of signal transducing histidine kinase"/>
    <property type="match status" value="1"/>
</dbReference>
<evidence type="ECO:0000256" key="12">
    <source>
        <dbReference type="ARBA" id="ARBA00022989"/>
    </source>
</evidence>
<evidence type="ECO:0000256" key="4">
    <source>
        <dbReference type="ARBA" id="ARBA00022475"/>
    </source>
</evidence>
<dbReference type="GO" id="GO:0005524">
    <property type="term" value="F:ATP binding"/>
    <property type="evidence" value="ECO:0007669"/>
    <property type="project" value="UniProtKB-KW"/>
</dbReference>
<keyword evidence="22" id="KW-1185">Reference proteome</keyword>
<evidence type="ECO:0000313" key="22">
    <source>
        <dbReference type="Proteomes" id="UP000524535"/>
    </source>
</evidence>
<dbReference type="CDD" id="cd00075">
    <property type="entry name" value="HATPase"/>
    <property type="match status" value="1"/>
</dbReference>
<feature type="transmembrane region" description="Helical" evidence="15">
    <location>
        <begin position="12"/>
        <end position="32"/>
    </location>
</feature>
<dbReference type="GO" id="GO:0005886">
    <property type="term" value="C:plasma membrane"/>
    <property type="evidence" value="ECO:0007669"/>
    <property type="project" value="UniProtKB-SubCell"/>
</dbReference>
<keyword evidence="8 15" id="KW-0812">Transmembrane</keyword>
<dbReference type="InterPro" id="IPR003661">
    <property type="entry name" value="HisK_dim/P_dom"/>
</dbReference>
<dbReference type="SUPFAM" id="SSF55874">
    <property type="entry name" value="ATPase domain of HSP90 chaperone/DNA topoisomerase II/histidine kinase"/>
    <property type="match status" value="1"/>
</dbReference>
<evidence type="ECO:0000259" key="17">
    <source>
        <dbReference type="PROSITE" id="PS50885"/>
    </source>
</evidence>
<dbReference type="SMART" id="SM00304">
    <property type="entry name" value="HAMP"/>
    <property type="match status" value="1"/>
</dbReference>